<evidence type="ECO:0000313" key="4">
    <source>
        <dbReference type="Proteomes" id="UP000026961"/>
    </source>
</evidence>
<evidence type="ECO:0000313" key="3">
    <source>
        <dbReference type="EnsemblPlants" id="OGLUM05G02530.1"/>
    </source>
</evidence>
<keyword evidence="2" id="KW-0472">Membrane</keyword>
<name>A0A0D9ZTX1_9ORYZ</name>
<dbReference type="Proteomes" id="UP000026961">
    <property type="component" value="Chromosome 5"/>
</dbReference>
<keyword evidence="2" id="KW-0812">Transmembrane</keyword>
<protein>
    <submittedName>
        <fullName evidence="3">Uncharacterized protein</fullName>
    </submittedName>
</protein>
<feature type="transmembrane region" description="Helical" evidence="2">
    <location>
        <begin position="68"/>
        <end position="91"/>
    </location>
</feature>
<dbReference type="EnsemblPlants" id="OGLUM05G02530.1">
    <property type="protein sequence ID" value="OGLUM05G02530.1"/>
    <property type="gene ID" value="OGLUM05G02530"/>
</dbReference>
<keyword evidence="2" id="KW-1133">Transmembrane helix</keyword>
<organism evidence="3">
    <name type="scientific">Oryza glumipatula</name>
    <dbReference type="NCBI Taxonomy" id="40148"/>
    <lineage>
        <taxon>Eukaryota</taxon>
        <taxon>Viridiplantae</taxon>
        <taxon>Streptophyta</taxon>
        <taxon>Embryophyta</taxon>
        <taxon>Tracheophyta</taxon>
        <taxon>Spermatophyta</taxon>
        <taxon>Magnoliopsida</taxon>
        <taxon>Liliopsida</taxon>
        <taxon>Poales</taxon>
        <taxon>Poaceae</taxon>
        <taxon>BOP clade</taxon>
        <taxon>Oryzoideae</taxon>
        <taxon>Oryzeae</taxon>
        <taxon>Oryzinae</taxon>
        <taxon>Oryza</taxon>
    </lineage>
</organism>
<sequence>MAAAAHMASGGGQLHAGEGRRHSGRLQMRGMASVAAATAAVYGGSGDAGGGEGWQSVTLSGGRSGVSLLLGLCDGDVAVWVVVYFFLFLGYDPPGL</sequence>
<feature type="region of interest" description="Disordered" evidence="1">
    <location>
        <begin position="1"/>
        <end position="23"/>
    </location>
</feature>
<reference evidence="3" key="1">
    <citation type="submission" date="2015-04" db="UniProtKB">
        <authorList>
            <consortium name="EnsemblPlants"/>
        </authorList>
    </citation>
    <scope>IDENTIFICATION</scope>
</reference>
<keyword evidence="4" id="KW-1185">Reference proteome</keyword>
<dbReference type="Gramene" id="OGLUM05G02530.1">
    <property type="protein sequence ID" value="OGLUM05G02530.1"/>
    <property type="gene ID" value="OGLUM05G02530"/>
</dbReference>
<accession>A0A0D9ZTX1</accession>
<evidence type="ECO:0000256" key="2">
    <source>
        <dbReference type="SAM" id="Phobius"/>
    </source>
</evidence>
<dbReference type="HOGENOM" id="CLU_2363143_0_0_1"/>
<evidence type="ECO:0000256" key="1">
    <source>
        <dbReference type="SAM" id="MobiDB-lite"/>
    </source>
</evidence>
<reference evidence="3" key="2">
    <citation type="submission" date="2018-05" db="EMBL/GenBank/DDBJ databases">
        <title>OgluRS3 (Oryza glumaepatula Reference Sequence Version 3).</title>
        <authorList>
            <person name="Zhang J."/>
            <person name="Kudrna D."/>
            <person name="Lee S."/>
            <person name="Talag J."/>
            <person name="Welchert J."/>
            <person name="Wing R.A."/>
        </authorList>
    </citation>
    <scope>NUCLEOTIDE SEQUENCE [LARGE SCALE GENOMIC DNA]</scope>
</reference>
<proteinExistence type="predicted"/>
<dbReference type="AlphaFoldDB" id="A0A0D9ZTX1"/>